<dbReference type="RefSeq" id="WP_091716515.1">
    <property type="nucleotide sequence ID" value="NZ_FNHS01000008.1"/>
</dbReference>
<keyword evidence="3" id="KW-1185">Reference proteome</keyword>
<gene>
    <name evidence="2" type="ORF">SAMN05216360_1089</name>
</gene>
<proteinExistence type="predicted"/>
<evidence type="ECO:0008006" key="4">
    <source>
        <dbReference type="Google" id="ProtNLM"/>
    </source>
</evidence>
<keyword evidence="1" id="KW-0732">Signal</keyword>
<organism evidence="2 3">
    <name type="scientific">Methylobacterium phyllostachyos</name>
    <dbReference type="NCBI Taxonomy" id="582672"/>
    <lineage>
        <taxon>Bacteria</taxon>
        <taxon>Pseudomonadati</taxon>
        <taxon>Pseudomonadota</taxon>
        <taxon>Alphaproteobacteria</taxon>
        <taxon>Hyphomicrobiales</taxon>
        <taxon>Methylobacteriaceae</taxon>
        <taxon>Methylobacterium</taxon>
    </lineage>
</organism>
<evidence type="ECO:0000313" key="2">
    <source>
        <dbReference type="EMBL" id="SDN39579.1"/>
    </source>
</evidence>
<feature type="chain" id="PRO_5011461519" description="Cysteine rich repeat-containing protein" evidence="1">
    <location>
        <begin position="22"/>
        <end position="80"/>
    </location>
</feature>
<evidence type="ECO:0000256" key="1">
    <source>
        <dbReference type="SAM" id="SignalP"/>
    </source>
</evidence>
<dbReference type="STRING" id="582672.SAMN05216360_1089"/>
<protein>
    <recommendedName>
        <fullName evidence="4">Cysteine rich repeat-containing protein</fullName>
    </recommendedName>
</protein>
<dbReference type="EMBL" id="FNHS01000008">
    <property type="protein sequence ID" value="SDN39579.1"/>
    <property type="molecule type" value="Genomic_DNA"/>
</dbReference>
<dbReference type="Proteomes" id="UP000198704">
    <property type="component" value="Unassembled WGS sequence"/>
</dbReference>
<reference evidence="3" key="1">
    <citation type="submission" date="2016-10" db="EMBL/GenBank/DDBJ databases">
        <authorList>
            <person name="Varghese N."/>
            <person name="Submissions S."/>
        </authorList>
    </citation>
    <scope>NUCLEOTIDE SEQUENCE [LARGE SCALE GENOMIC DNA]</scope>
    <source>
        <strain evidence="3">BL47</strain>
    </source>
</reference>
<dbReference type="AlphaFoldDB" id="A0A1H0B1S2"/>
<sequence length="80" mass="8414">MIRSLGLALPLALMLAAPALAGPKRGNADLKRFCTGDATTFCGDVDPDSDKMDACFAAHRQELSDNCRRAIDAYQAGGGK</sequence>
<dbReference type="OrthoDB" id="7998990at2"/>
<feature type="signal peptide" evidence="1">
    <location>
        <begin position="1"/>
        <end position="21"/>
    </location>
</feature>
<accession>A0A1H0B1S2</accession>
<evidence type="ECO:0000313" key="3">
    <source>
        <dbReference type="Proteomes" id="UP000198704"/>
    </source>
</evidence>
<name>A0A1H0B1S2_9HYPH</name>